<feature type="signal peptide" evidence="1">
    <location>
        <begin position="1"/>
        <end position="16"/>
    </location>
</feature>
<reference evidence="2 3" key="1">
    <citation type="journal article" date="2017" name="Int. J. Parasitol.">
        <title>The genome of the protozoan parasite Cystoisospora suis and a reverse vaccinology approach to identify vaccine candidates.</title>
        <authorList>
            <person name="Palmieri N."/>
            <person name="Shrestha A."/>
            <person name="Ruttkowski B."/>
            <person name="Beck T."/>
            <person name="Vogl C."/>
            <person name="Tomley F."/>
            <person name="Blake D.P."/>
            <person name="Joachim A."/>
        </authorList>
    </citation>
    <scope>NUCLEOTIDE SEQUENCE [LARGE SCALE GENOMIC DNA]</scope>
    <source>
        <strain evidence="2 3">Wien I</strain>
    </source>
</reference>
<organism evidence="2 3">
    <name type="scientific">Cystoisospora suis</name>
    <dbReference type="NCBI Taxonomy" id="483139"/>
    <lineage>
        <taxon>Eukaryota</taxon>
        <taxon>Sar</taxon>
        <taxon>Alveolata</taxon>
        <taxon>Apicomplexa</taxon>
        <taxon>Conoidasida</taxon>
        <taxon>Coccidia</taxon>
        <taxon>Eucoccidiorida</taxon>
        <taxon>Eimeriorina</taxon>
        <taxon>Sarcocystidae</taxon>
        <taxon>Cystoisospora</taxon>
    </lineage>
</organism>
<name>A0A2C6KHU7_9APIC</name>
<sequence length="55" mass="6244">ISVLLYFLVLSQRLYVQTPAEYQPTGDSIWGMKINGEDTVKSAMYGNLIEHIIAR</sequence>
<accession>A0A2C6KHU7</accession>
<evidence type="ECO:0000313" key="2">
    <source>
        <dbReference type="EMBL" id="PHJ17117.1"/>
    </source>
</evidence>
<keyword evidence="3" id="KW-1185">Reference proteome</keyword>
<evidence type="ECO:0000256" key="1">
    <source>
        <dbReference type="SAM" id="SignalP"/>
    </source>
</evidence>
<proteinExistence type="predicted"/>
<dbReference type="Proteomes" id="UP000221165">
    <property type="component" value="Unassembled WGS sequence"/>
</dbReference>
<feature type="non-terminal residue" evidence="2">
    <location>
        <position position="55"/>
    </location>
</feature>
<dbReference type="GeneID" id="94432396"/>
<dbReference type="RefSeq" id="XP_067918842.1">
    <property type="nucleotide sequence ID" value="XM_068069185.1"/>
</dbReference>
<keyword evidence="1" id="KW-0732">Signal</keyword>
<feature type="chain" id="PRO_5012271015" evidence="1">
    <location>
        <begin position="17"/>
        <end position="55"/>
    </location>
</feature>
<evidence type="ECO:0000313" key="3">
    <source>
        <dbReference type="Proteomes" id="UP000221165"/>
    </source>
</evidence>
<feature type="non-terminal residue" evidence="2">
    <location>
        <position position="1"/>
    </location>
</feature>
<comment type="caution">
    <text evidence="2">The sequence shown here is derived from an EMBL/GenBank/DDBJ whole genome shotgun (WGS) entry which is preliminary data.</text>
</comment>
<protein>
    <submittedName>
        <fullName evidence="2">Uncharacterized protein</fullName>
    </submittedName>
</protein>
<dbReference type="EMBL" id="MIGC01005256">
    <property type="protein sequence ID" value="PHJ17117.1"/>
    <property type="molecule type" value="Genomic_DNA"/>
</dbReference>
<gene>
    <name evidence="2" type="ORF">CSUI_009066</name>
</gene>
<dbReference type="AlphaFoldDB" id="A0A2C6KHU7"/>
<dbReference type="VEuPathDB" id="ToxoDB:CSUI_009066"/>